<keyword evidence="5" id="KW-1015">Disulfide bond</keyword>
<evidence type="ECO:0000256" key="5">
    <source>
        <dbReference type="ARBA" id="ARBA00023157"/>
    </source>
</evidence>
<proteinExistence type="inferred from homology"/>
<comment type="caution">
    <text evidence="6">The sequence shown here is derived from an EMBL/GenBank/DDBJ whole genome shotgun (WGS) entry which is preliminary data.</text>
</comment>
<dbReference type="Pfam" id="PF03488">
    <property type="entry name" value="Ins_beta"/>
    <property type="match status" value="1"/>
</dbReference>
<protein>
    <recommendedName>
        <fullName evidence="8">Insulin-like domain-containing protein</fullName>
    </recommendedName>
</protein>
<dbReference type="Proteomes" id="UP000835052">
    <property type="component" value="Unassembled WGS sequence"/>
</dbReference>
<dbReference type="InterPro" id="IPR003235">
    <property type="entry name" value="Nem_insulin-like_b-type"/>
</dbReference>
<evidence type="ECO:0008006" key="8">
    <source>
        <dbReference type="Google" id="ProtNLM"/>
    </source>
</evidence>
<dbReference type="InterPro" id="IPR036438">
    <property type="entry name" value="Insulin-like_sf"/>
</dbReference>
<dbReference type="CDD" id="cd00101">
    <property type="entry name" value="IlGF_like"/>
    <property type="match status" value="1"/>
</dbReference>
<sequence>MDEKLRNSSPVVGGASNELAHLLPTKLRLSSNRRRQSRTSSVSLPISRIQDAVLLPAAKPKSHFHCGDHFRTAVKHVCGKTVLLNGSDFATKCCNKGCSYNEIKEVCSASRK</sequence>
<dbReference type="PROSITE" id="PS00262">
    <property type="entry name" value="INSULIN"/>
    <property type="match status" value="1"/>
</dbReference>
<comment type="similarity">
    <text evidence="2">Belongs to the insulin family.</text>
</comment>
<evidence type="ECO:0000256" key="3">
    <source>
        <dbReference type="ARBA" id="ARBA00022525"/>
    </source>
</evidence>
<evidence type="ECO:0000256" key="4">
    <source>
        <dbReference type="ARBA" id="ARBA00022729"/>
    </source>
</evidence>
<accession>A0A8S1HC44</accession>
<evidence type="ECO:0000313" key="6">
    <source>
        <dbReference type="EMBL" id="CAD6193963.1"/>
    </source>
</evidence>
<dbReference type="SUPFAM" id="SSF56994">
    <property type="entry name" value="Insulin-like"/>
    <property type="match status" value="1"/>
</dbReference>
<dbReference type="EMBL" id="CAJGYM010000040">
    <property type="protein sequence ID" value="CAD6193963.1"/>
    <property type="molecule type" value="Genomic_DNA"/>
</dbReference>
<keyword evidence="4" id="KW-0732">Signal</keyword>
<dbReference type="GO" id="GO:0005576">
    <property type="term" value="C:extracellular region"/>
    <property type="evidence" value="ECO:0007669"/>
    <property type="project" value="UniProtKB-SubCell"/>
</dbReference>
<keyword evidence="7" id="KW-1185">Reference proteome</keyword>
<evidence type="ECO:0000256" key="1">
    <source>
        <dbReference type="ARBA" id="ARBA00004613"/>
    </source>
</evidence>
<evidence type="ECO:0000256" key="2">
    <source>
        <dbReference type="ARBA" id="ARBA00009034"/>
    </source>
</evidence>
<organism evidence="6 7">
    <name type="scientific">Caenorhabditis auriculariae</name>
    <dbReference type="NCBI Taxonomy" id="2777116"/>
    <lineage>
        <taxon>Eukaryota</taxon>
        <taxon>Metazoa</taxon>
        <taxon>Ecdysozoa</taxon>
        <taxon>Nematoda</taxon>
        <taxon>Chromadorea</taxon>
        <taxon>Rhabditida</taxon>
        <taxon>Rhabditina</taxon>
        <taxon>Rhabditomorpha</taxon>
        <taxon>Rhabditoidea</taxon>
        <taxon>Rhabditidae</taxon>
        <taxon>Peloderinae</taxon>
        <taxon>Caenorhabditis</taxon>
    </lineage>
</organism>
<dbReference type="GO" id="GO:0005179">
    <property type="term" value="F:hormone activity"/>
    <property type="evidence" value="ECO:0007669"/>
    <property type="project" value="InterPro"/>
</dbReference>
<dbReference type="AlphaFoldDB" id="A0A8S1HC44"/>
<dbReference type="InterPro" id="IPR022353">
    <property type="entry name" value="Insulin_CS"/>
</dbReference>
<reference evidence="6" key="1">
    <citation type="submission" date="2020-10" db="EMBL/GenBank/DDBJ databases">
        <authorList>
            <person name="Kikuchi T."/>
        </authorList>
    </citation>
    <scope>NUCLEOTIDE SEQUENCE</scope>
    <source>
        <strain evidence="6">NKZ352</strain>
    </source>
</reference>
<gene>
    <name evidence="6" type="ORF">CAUJ_LOCUS9882</name>
</gene>
<comment type="subcellular location">
    <subcellularLocation>
        <location evidence="1">Secreted</location>
    </subcellularLocation>
</comment>
<keyword evidence="3" id="KW-0964">Secreted</keyword>
<dbReference type="Gene3D" id="1.10.100.10">
    <property type="entry name" value="Insulin-like"/>
    <property type="match status" value="1"/>
</dbReference>
<name>A0A8S1HC44_9PELO</name>
<evidence type="ECO:0000313" key="7">
    <source>
        <dbReference type="Proteomes" id="UP000835052"/>
    </source>
</evidence>